<feature type="compositionally biased region" description="Polar residues" evidence="1">
    <location>
        <begin position="765"/>
        <end position="777"/>
    </location>
</feature>
<feature type="compositionally biased region" description="Basic and acidic residues" evidence="1">
    <location>
        <begin position="755"/>
        <end position="764"/>
    </location>
</feature>
<feature type="region of interest" description="Disordered" evidence="1">
    <location>
        <begin position="744"/>
        <end position="787"/>
    </location>
</feature>
<sequence length="1368" mass="153284">MQSEGSGPDPMLSMSTFINDAYDRDPSSLLVKTLKSWLPENDVEIDNDTAIRSLSVFLNVTQQAQGRLLNERPSLRDAALRFSGDGDATWLPCLPIERIDGFVGHNETRFLAVSITGFNEQEKDDSNPETAKLLPKTKWTTIDRKRQLPYQRADSEAFQLLGARLDKFSERFDLPSWIADSFENLVGLSSDGMECAPIVRNLLTDTVESTDENMIPPVTTVLGYSVPSHHFDSQAFVRSSNQQLVPQTVYANGARYWRAGIAITDALGLLEEVFYDPLKSILRPSHSVALDEDEAEYRWAMEKLVRFSLQRLCGVTTNSSYIREDSGVPRSLQRVLERLRRFPKWGTDHVEPRTIAAVLAAVFETRFAAARFSDERDQAWEQKSGAAVSVLAEIARRVIYTDRQLAARLPRAEMKDVIKRRNVSAWLSLAARIHRLAELIYGKSDAIQTPLLGLCHGLAFSGLGALLRCLALETIAAEDGLCDGICSLKPSSVSLSGWHLDGFELLTYDRTRPNADDPERTELEKLLLTLKRGIADDNSNQARTLEKITPLGWAVVLGIATGYLRSDLKLSFLQADHSDPKSNEMFKAVCDLLKPAARDIDDGEDADDPWYGLASVLERSTFQKVLQLISRLEEFGESTGLHVSEIQISFRFRMEPTEHDADPLESKRRSWDVSLDEATYELETWRIASASTANESQSVPAESVRAKDQRGNLKPHYYWTETRSDGQLIGVHVAKPGLADLAGFHLPAQPENEGGDERTRESETKPTSLNDSNGNNSDTKEQSSAEQNIQVDGLPRFAAYNASATPSSRSQNDGVSEWKDLTRYQNLSWAVRAKSDDSHYKRIAFIQWQVEDYGSYRHPFYECSEQRLSDATSSTRGEHKEPIEVVSYVEHRRRCILDKALRACKAFKVDMLLLPEYSTRPETIDWLLGEIRLRKLDVSIWAGTFRLPPFYSTAKDHWTYSLSDWASVLPIIEQIPGKTGALGSFDACLRLRRKKYPSIAYNEVFDPDRTRLDAKTESSTQVVELICSEIFLASSPTNLMGLRKTWDDLCQQFGSSPKKGDELVEYILKDFETFARSTTMCNKPGERRSILFVPAMTPRTVDYTVLGQASYLAAGLTTVFCNDSGRHAHGQSCFIGQDGWDRENEEADGLPGTGPYHGVTPGLYRPSEKGRGWLGQHEQAMVIADVDPLYQAEGKPRPQNLMPPLKLIAHLPIFEVGRVEDEKKSKYGNVVKLKSPIAEKLSTLKWPDPGFWKNQSIAEISDRRHVISTLLTLLSNHIATSGVSPNTISDVSHRETTCLLGALAAAAPENAGWLERRANAYRIYHALDPRPYPPPVALDWLYVDLNVRNIDEAKIWVPPLSCPPASVS</sequence>
<accession>A0A518HNU9</accession>
<gene>
    <name evidence="2" type="ORF">Enr13x_23490</name>
</gene>
<organism evidence="2 3">
    <name type="scientific">Stieleria neptunia</name>
    <dbReference type="NCBI Taxonomy" id="2527979"/>
    <lineage>
        <taxon>Bacteria</taxon>
        <taxon>Pseudomonadati</taxon>
        <taxon>Planctomycetota</taxon>
        <taxon>Planctomycetia</taxon>
        <taxon>Pirellulales</taxon>
        <taxon>Pirellulaceae</taxon>
        <taxon>Stieleria</taxon>
    </lineage>
</organism>
<evidence type="ECO:0000313" key="2">
    <source>
        <dbReference type="EMBL" id="QDV42501.1"/>
    </source>
</evidence>
<evidence type="ECO:0000313" key="3">
    <source>
        <dbReference type="Proteomes" id="UP000319004"/>
    </source>
</evidence>
<evidence type="ECO:0000256" key="1">
    <source>
        <dbReference type="SAM" id="MobiDB-lite"/>
    </source>
</evidence>
<proteinExistence type="predicted"/>
<keyword evidence="3" id="KW-1185">Reference proteome</keyword>
<protein>
    <submittedName>
        <fullName evidence="2">Uncharacterized protein</fullName>
    </submittedName>
</protein>
<dbReference type="Proteomes" id="UP000319004">
    <property type="component" value="Chromosome"/>
</dbReference>
<name>A0A518HNU9_9BACT</name>
<reference evidence="2 3" key="1">
    <citation type="submission" date="2019-03" db="EMBL/GenBank/DDBJ databases">
        <title>Deep-cultivation of Planctomycetes and their phenomic and genomic characterization uncovers novel biology.</title>
        <authorList>
            <person name="Wiegand S."/>
            <person name="Jogler M."/>
            <person name="Boedeker C."/>
            <person name="Pinto D."/>
            <person name="Vollmers J."/>
            <person name="Rivas-Marin E."/>
            <person name="Kohn T."/>
            <person name="Peeters S.H."/>
            <person name="Heuer A."/>
            <person name="Rast P."/>
            <person name="Oberbeckmann S."/>
            <person name="Bunk B."/>
            <person name="Jeske O."/>
            <person name="Meyerdierks A."/>
            <person name="Storesund J.E."/>
            <person name="Kallscheuer N."/>
            <person name="Luecker S."/>
            <person name="Lage O.M."/>
            <person name="Pohl T."/>
            <person name="Merkel B.J."/>
            <person name="Hornburger P."/>
            <person name="Mueller R.-W."/>
            <person name="Bruemmer F."/>
            <person name="Labrenz M."/>
            <person name="Spormann A.M."/>
            <person name="Op den Camp H."/>
            <person name="Overmann J."/>
            <person name="Amann R."/>
            <person name="Jetten M.S.M."/>
            <person name="Mascher T."/>
            <person name="Medema M.H."/>
            <person name="Devos D.P."/>
            <person name="Kaster A.-K."/>
            <person name="Ovreas L."/>
            <person name="Rohde M."/>
            <person name="Galperin M.Y."/>
            <person name="Jogler C."/>
        </authorList>
    </citation>
    <scope>NUCLEOTIDE SEQUENCE [LARGE SCALE GENOMIC DNA]</scope>
    <source>
        <strain evidence="2 3">Enr13</strain>
    </source>
</reference>
<dbReference type="EMBL" id="CP037423">
    <property type="protein sequence ID" value="QDV42501.1"/>
    <property type="molecule type" value="Genomic_DNA"/>
</dbReference>
<dbReference type="KEGG" id="snep:Enr13x_23490"/>